<feature type="region of interest" description="Disordered" evidence="11">
    <location>
        <begin position="1"/>
        <end position="20"/>
    </location>
</feature>
<sequence>MSRKTSPAAPASPGSAAPAAAAVPGRAPRRARAPLALAVPALVAVAFLLVPLAGILARTEWAELGTHLTDESVTRALKLSLAVSGCALGLSLVLGVPLAWLLARVDFPGKALVRSLVLLPMVLPPTVGGVALLLGFGRRGLLGPWLESAFGIVLPFHTSGAVVAATFVAMPFLVISLEGTLAGLRPAYEETAASLGASPLRVFCTVTLPMVAPGLAAGAALTWARALGEFGATITFAGNLPGTTQTLPLQVYLLLQDDPQAATSVSLLLLATAMAVLVALRGRWAGGGGGDVRAGGTGSGRTRRRAPTAPDAAAGAEPGTRAGAPDPRPGGTAEFPGPGSEPTAAAEPGPGPDEAAADGPAAGDAPDGGDGPDSEDEPDGRIGRDPGDGPDARNEPDAGDEPDTRDELDAGDGRDGEATVDGSAASGGGSSSTGRDGDSAEAVCAAGSAARPLSAELTGFTRLTLDAEPGTTIAVVGPNGAGKTTLLRALLGLTPRASARLRLGATEVTGLPPHRRGIAWVPQDGALFPHLSALSNTAYGLRAQGVPRAEARRRARAWLDRLDVGHLAARRPDRISGGQAQRVALARALATRPRLLLLDEPLAALDQTTRARVRHTLRTHLSGFGGVCLLVTHDPVEAVSLADRVLVLDEGEAVQDAPPAEVARRPRSPWVARMLGRNALPGTGTADGTLALAGGGRLVAADPAAEGAPALAVFPPEAVAVHRERPTGSPRNVWPGTVREITAVGSRLRLLIASAPGPDLVAEITTEAAAELGLDTGVPVHTTVKATEITTVPL</sequence>
<dbReference type="InterPro" id="IPR011867">
    <property type="entry name" value="ModB_ABC"/>
</dbReference>
<dbReference type="SUPFAM" id="SSF50331">
    <property type="entry name" value="MOP-like"/>
    <property type="match status" value="1"/>
</dbReference>
<dbReference type="InterPro" id="IPR003593">
    <property type="entry name" value="AAA+_ATPase"/>
</dbReference>
<dbReference type="InterPro" id="IPR017871">
    <property type="entry name" value="ABC_transporter-like_CS"/>
</dbReference>
<dbReference type="InterPro" id="IPR000515">
    <property type="entry name" value="MetI-like"/>
</dbReference>
<protein>
    <recommendedName>
        <fullName evidence="17">ABC transporter domain-containing protein</fullName>
    </recommendedName>
</protein>
<dbReference type="PANTHER" id="PTHR42781">
    <property type="entry name" value="SPERMIDINE/PUTRESCINE IMPORT ATP-BINDING PROTEIN POTA"/>
    <property type="match status" value="1"/>
</dbReference>
<dbReference type="GO" id="GO:0005886">
    <property type="term" value="C:plasma membrane"/>
    <property type="evidence" value="ECO:0007669"/>
    <property type="project" value="UniProtKB-SubCell"/>
</dbReference>
<feature type="domain" description="ABC transmembrane type-1" evidence="13">
    <location>
        <begin position="77"/>
        <end position="280"/>
    </location>
</feature>
<name>A0A4Y3R7W3_STRCI</name>
<dbReference type="InterPro" id="IPR008995">
    <property type="entry name" value="Mo/tungstate-bd_C_term_dom"/>
</dbReference>
<evidence type="ECO:0000313" key="16">
    <source>
        <dbReference type="Proteomes" id="UP000319210"/>
    </source>
</evidence>
<accession>A0A4Y3R7W3</accession>
<evidence type="ECO:0000256" key="10">
    <source>
        <dbReference type="RuleBase" id="RU363032"/>
    </source>
</evidence>
<keyword evidence="8 10" id="KW-0472">Membrane</keyword>
<dbReference type="Pfam" id="PF00005">
    <property type="entry name" value="ABC_tran"/>
    <property type="match status" value="1"/>
</dbReference>
<feature type="compositionally biased region" description="Low complexity" evidence="11">
    <location>
        <begin position="307"/>
        <end position="320"/>
    </location>
</feature>
<evidence type="ECO:0000256" key="2">
    <source>
        <dbReference type="ARBA" id="ARBA00022448"/>
    </source>
</evidence>
<evidence type="ECO:0000256" key="11">
    <source>
        <dbReference type="SAM" id="MobiDB-lite"/>
    </source>
</evidence>
<evidence type="ECO:0000256" key="5">
    <source>
        <dbReference type="ARBA" id="ARBA00022741"/>
    </source>
</evidence>
<dbReference type="Gene3D" id="3.40.50.300">
    <property type="entry name" value="P-loop containing nucleotide triphosphate hydrolases"/>
    <property type="match status" value="1"/>
</dbReference>
<dbReference type="SUPFAM" id="SSF52540">
    <property type="entry name" value="P-loop containing nucleoside triphosphate hydrolases"/>
    <property type="match status" value="1"/>
</dbReference>
<keyword evidence="4 10" id="KW-0812">Transmembrane</keyword>
<dbReference type="Gene3D" id="2.40.50.100">
    <property type="match status" value="1"/>
</dbReference>
<dbReference type="GO" id="GO:0016887">
    <property type="term" value="F:ATP hydrolysis activity"/>
    <property type="evidence" value="ECO:0007669"/>
    <property type="project" value="InterPro"/>
</dbReference>
<dbReference type="GO" id="GO:0005524">
    <property type="term" value="F:ATP binding"/>
    <property type="evidence" value="ECO:0007669"/>
    <property type="project" value="UniProtKB-KW"/>
</dbReference>
<feature type="compositionally biased region" description="Basic and acidic residues" evidence="11">
    <location>
        <begin position="405"/>
        <end position="417"/>
    </location>
</feature>
<keyword evidence="2 10" id="KW-0813">Transport</keyword>
<evidence type="ECO:0000256" key="6">
    <source>
        <dbReference type="ARBA" id="ARBA00022840"/>
    </source>
</evidence>
<keyword evidence="3 9" id="KW-0500">Molybdenum</keyword>
<dbReference type="GO" id="GO:0015098">
    <property type="term" value="F:molybdate ion transmembrane transporter activity"/>
    <property type="evidence" value="ECO:0007669"/>
    <property type="project" value="InterPro"/>
</dbReference>
<feature type="compositionally biased region" description="Gly residues" evidence="11">
    <location>
        <begin position="287"/>
        <end position="299"/>
    </location>
</feature>
<dbReference type="Proteomes" id="UP000319210">
    <property type="component" value="Unassembled WGS sequence"/>
</dbReference>
<comment type="caution">
    <text evidence="15">The sequence shown here is derived from an EMBL/GenBank/DDBJ whole genome shotgun (WGS) entry which is preliminary data.</text>
</comment>
<feature type="transmembrane region" description="Helical" evidence="10">
    <location>
        <begin position="115"/>
        <end position="136"/>
    </location>
</feature>
<dbReference type="PROSITE" id="PS51866">
    <property type="entry name" value="MOP"/>
    <property type="match status" value="1"/>
</dbReference>
<proteinExistence type="inferred from homology"/>
<comment type="subcellular location">
    <subcellularLocation>
        <location evidence="10">Cell membrane</location>
        <topology evidence="10">Multi-pass membrane protein</topology>
    </subcellularLocation>
    <subcellularLocation>
        <location evidence="1">Membrane</location>
        <topology evidence="1">Multi-pass membrane protein</topology>
    </subcellularLocation>
</comment>
<evidence type="ECO:0008006" key="17">
    <source>
        <dbReference type="Google" id="ProtNLM"/>
    </source>
</evidence>
<dbReference type="NCBIfam" id="TIGR01581">
    <property type="entry name" value="Mo_ABC_porter"/>
    <property type="match status" value="1"/>
</dbReference>
<evidence type="ECO:0000259" key="13">
    <source>
        <dbReference type="PROSITE" id="PS50928"/>
    </source>
</evidence>
<comment type="similarity">
    <text evidence="10">Belongs to the binding-protein-dependent transport system permease family.</text>
</comment>
<feature type="compositionally biased region" description="Low complexity" evidence="11">
    <location>
        <begin position="336"/>
        <end position="365"/>
    </location>
</feature>
<evidence type="ECO:0000259" key="14">
    <source>
        <dbReference type="PROSITE" id="PS51866"/>
    </source>
</evidence>
<feature type="transmembrane region" description="Helical" evidence="10">
    <location>
        <begin position="35"/>
        <end position="57"/>
    </location>
</feature>
<feature type="domain" description="Mop" evidence="14">
    <location>
        <begin position="727"/>
        <end position="793"/>
    </location>
</feature>
<dbReference type="InterPro" id="IPR027417">
    <property type="entry name" value="P-loop_NTPase"/>
</dbReference>
<dbReference type="InterPro" id="IPR050093">
    <property type="entry name" value="ABC_SmlMolc_Importer"/>
</dbReference>
<keyword evidence="6" id="KW-0067">ATP-binding</keyword>
<dbReference type="SMART" id="SM00382">
    <property type="entry name" value="AAA"/>
    <property type="match status" value="1"/>
</dbReference>
<dbReference type="CDD" id="cd06261">
    <property type="entry name" value="TM_PBP2"/>
    <property type="match status" value="1"/>
</dbReference>
<dbReference type="AlphaFoldDB" id="A0A4Y3R7W3"/>
<evidence type="ECO:0000256" key="1">
    <source>
        <dbReference type="ARBA" id="ARBA00004141"/>
    </source>
</evidence>
<organism evidence="15 16">
    <name type="scientific">Streptomyces cacaoi</name>
    <dbReference type="NCBI Taxonomy" id="1898"/>
    <lineage>
        <taxon>Bacteria</taxon>
        <taxon>Bacillati</taxon>
        <taxon>Actinomycetota</taxon>
        <taxon>Actinomycetes</taxon>
        <taxon>Kitasatosporales</taxon>
        <taxon>Streptomycetaceae</taxon>
        <taxon>Streptomyces</taxon>
    </lineage>
</organism>
<dbReference type="InterPro" id="IPR004606">
    <property type="entry name" value="Mop_domain"/>
</dbReference>
<feature type="transmembrane region" description="Helical" evidence="10">
    <location>
        <begin position="202"/>
        <end position="224"/>
    </location>
</feature>
<dbReference type="NCBIfam" id="TIGR02141">
    <property type="entry name" value="modB_ABC"/>
    <property type="match status" value="1"/>
</dbReference>
<dbReference type="PROSITE" id="PS00211">
    <property type="entry name" value="ABC_TRANSPORTER_1"/>
    <property type="match status" value="1"/>
</dbReference>
<evidence type="ECO:0000256" key="9">
    <source>
        <dbReference type="PROSITE-ProRule" id="PRU01213"/>
    </source>
</evidence>
<evidence type="ECO:0000256" key="7">
    <source>
        <dbReference type="ARBA" id="ARBA00022989"/>
    </source>
</evidence>
<dbReference type="PROSITE" id="PS50893">
    <property type="entry name" value="ABC_TRANSPORTER_2"/>
    <property type="match status" value="1"/>
</dbReference>
<evidence type="ECO:0000256" key="8">
    <source>
        <dbReference type="ARBA" id="ARBA00023136"/>
    </source>
</evidence>
<feature type="compositionally biased region" description="Basic and acidic residues" evidence="11">
    <location>
        <begin position="379"/>
        <end position="396"/>
    </location>
</feature>
<dbReference type="InterPro" id="IPR035906">
    <property type="entry name" value="MetI-like_sf"/>
</dbReference>
<gene>
    <name evidence="15" type="ORF">SCA03_53840</name>
</gene>
<dbReference type="EMBL" id="BJMM01000037">
    <property type="protein sequence ID" value="GEB52833.1"/>
    <property type="molecule type" value="Genomic_DNA"/>
</dbReference>
<dbReference type="Gene3D" id="1.10.3720.10">
    <property type="entry name" value="MetI-like"/>
    <property type="match status" value="1"/>
</dbReference>
<dbReference type="Pfam" id="PF00528">
    <property type="entry name" value="BPD_transp_1"/>
    <property type="match status" value="1"/>
</dbReference>
<keyword evidence="7 10" id="KW-1133">Transmembrane helix</keyword>
<evidence type="ECO:0000259" key="12">
    <source>
        <dbReference type="PROSITE" id="PS50893"/>
    </source>
</evidence>
<keyword evidence="5" id="KW-0547">Nucleotide-binding</keyword>
<keyword evidence="16" id="KW-1185">Reference proteome</keyword>
<evidence type="ECO:0000256" key="4">
    <source>
        <dbReference type="ARBA" id="ARBA00022692"/>
    </source>
</evidence>
<dbReference type="PROSITE" id="PS50928">
    <property type="entry name" value="ABC_TM1"/>
    <property type="match status" value="1"/>
</dbReference>
<reference evidence="15 16" key="1">
    <citation type="submission" date="2019-06" db="EMBL/GenBank/DDBJ databases">
        <title>Whole genome shotgun sequence of Streptomyces cacaoi subsp. cacaoi NBRC 12748.</title>
        <authorList>
            <person name="Hosoyama A."/>
            <person name="Uohara A."/>
            <person name="Ohji S."/>
            <person name="Ichikawa N."/>
        </authorList>
    </citation>
    <scope>NUCLEOTIDE SEQUENCE [LARGE SCALE GENOMIC DNA]</scope>
    <source>
        <strain evidence="15 16">NBRC 12748</strain>
    </source>
</reference>
<dbReference type="InterPro" id="IPR006469">
    <property type="entry name" value="NifC_ABC_porter"/>
</dbReference>
<dbReference type="SUPFAM" id="SSF161098">
    <property type="entry name" value="MetI-like"/>
    <property type="match status" value="1"/>
</dbReference>
<dbReference type="PANTHER" id="PTHR42781:SF4">
    <property type="entry name" value="SPERMIDINE_PUTRESCINE IMPORT ATP-BINDING PROTEIN POTA"/>
    <property type="match status" value="1"/>
</dbReference>
<feature type="transmembrane region" description="Helical" evidence="10">
    <location>
        <begin position="156"/>
        <end position="181"/>
    </location>
</feature>
<feature type="transmembrane region" description="Helical" evidence="10">
    <location>
        <begin position="77"/>
        <end position="103"/>
    </location>
</feature>
<dbReference type="Pfam" id="PF03459">
    <property type="entry name" value="TOBE"/>
    <property type="match status" value="1"/>
</dbReference>
<dbReference type="InterPro" id="IPR005116">
    <property type="entry name" value="Transp-assoc_OB_typ1"/>
</dbReference>
<evidence type="ECO:0000256" key="3">
    <source>
        <dbReference type="ARBA" id="ARBA00022505"/>
    </source>
</evidence>
<feature type="domain" description="ABC transporter" evidence="12">
    <location>
        <begin position="434"/>
        <end position="675"/>
    </location>
</feature>
<feature type="region of interest" description="Disordered" evidence="11">
    <location>
        <begin position="287"/>
        <end position="439"/>
    </location>
</feature>
<dbReference type="InterPro" id="IPR003439">
    <property type="entry name" value="ABC_transporter-like_ATP-bd"/>
</dbReference>
<evidence type="ECO:0000313" key="15">
    <source>
        <dbReference type="EMBL" id="GEB52833.1"/>
    </source>
</evidence>